<dbReference type="SUPFAM" id="SSF55298">
    <property type="entry name" value="YjgF-like"/>
    <property type="match status" value="1"/>
</dbReference>
<evidence type="ECO:0000256" key="1">
    <source>
        <dbReference type="ARBA" id="ARBA00010552"/>
    </source>
</evidence>
<dbReference type="InterPro" id="IPR035959">
    <property type="entry name" value="RutC-like_sf"/>
</dbReference>
<dbReference type="NCBIfam" id="TIGR00004">
    <property type="entry name" value="Rid family detoxifying hydrolase"/>
    <property type="match status" value="1"/>
</dbReference>
<dbReference type="EMBL" id="JAXAVX010000005">
    <property type="protein sequence ID" value="MDX8152341.1"/>
    <property type="molecule type" value="Genomic_DNA"/>
</dbReference>
<dbReference type="InterPro" id="IPR006175">
    <property type="entry name" value="YjgF/YER057c/UK114"/>
</dbReference>
<dbReference type="Proteomes" id="UP001277761">
    <property type="component" value="Unassembled WGS sequence"/>
</dbReference>
<dbReference type="PANTHER" id="PTHR11803">
    <property type="entry name" value="2-IMINOBUTANOATE/2-IMINOPROPANOATE DEAMINASE RIDA"/>
    <property type="match status" value="1"/>
</dbReference>
<dbReference type="InterPro" id="IPR006056">
    <property type="entry name" value="RidA"/>
</dbReference>
<name>A0ABU4VN21_9ACTN</name>
<dbReference type="PANTHER" id="PTHR11803:SF58">
    <property type="entry name" value="PROTEIN HMF1-RELATED"/>
    <property type="match status" value="1"/>
</dbReference>
<dbReference type="Gene3D" id="3.30.1330.40">
    <property type="entry name" value="RutC-like"/>
    <property type="match status" value="1"/>
</dbReference>
<dbReference type="CDD" id="cd00448">
    <property type="entry name" value="YjgF_YER057c_UK114_family"/>
    <property type="match status" value="1"/>
</dbReference>
<gene>
    <name evidence="2" type="ORF">SK069_12095</name>
</gene>
<evidence type="ECO:0000313" key="2">
    <source>
        <dbReference type="EMBL" id="MDX8152341.1"/>
    </source>
</evidence>
<proteinExistence type="inferred from homology"/>
<comment type="similarity">
    <text evidence="1">Belongs to the RutC family.</text>
</comment>
<dbReference type="Pfam" id="PF01042">
    <property type="entry name" value="Ribonuc_L-PSP"/>
    <property type="match status" value="1"/>
</dbReference>
<reference evidence="2 3" key="1">
    <citation type="submission" date="2023-11" db="EMBL/GenBank/DDBJ databases">
        <authorList>
            <person name="Xu M."/>
            <person name="Jiang T."/>
        </authorList>
    </citation>
    <scope>NUCLEOTIDE SEQUENCE [LARGE SCALE GENOMIC DNA]</scope>
    <source>
        <strain evidence="2 3">SD</strain>
    </source>
</reference>
<evidence type="ECO:0000313" key="3">
    <source>
        <dbReference type="Proteomes" id="UP001277761"/>
    </source>
</evidence>
<comment type="caution">
    <text evidence="2">The sequence shown here is derived from an EMBL/GenBank/DDBJ whole genome shotgun (WGS) entry which is preliminary data.</text>
</comment>
<protein>
    <submittedName>
        <fullName evidence="2">RidA family protein</fullName>
    </submittedName>
</protein>
<organism evidence="2 3">
    <name type="scientific">Patulibacter brassicae</name>
    <dbReference type="NCBI Taxonomy" id="1705717"/>
    <lineage>
        <taxon>Bacteria</taxon>
        <taxon>Bacillati</taxon>
        <taxon>Actinomycetota</taxon>
        <taxon>Thermoleophilia</taxon>
        <taxon>Solirubrobacterales</taxon>
        <taxon>Patulibacteraceae</taxon>
        <taxon>Patulibacter</taxon>
    </lineage>
</organism>
<dbReference type="RefSeq" id="WP_319954495.1">
    <property type="nucleotide sequence ID" value="NZ_JAXAVX010000005.1"/>
</dbReference>
<sequence length="131" mass="13343">MSDRRPITAPDAPAAIGPYVHAIAARGLLFVSGQIPLDPRTGEVVGTTAAGQARQALENLQAVVRAAGGALTDVVRATVYLTDMGTFAEVNEVYAEYFGEDSPARAAVGVAALPKGALVEVDAIVALPDGA</sequence>
<keyword evidence="3" id="KW-1185">Reference proteome</keyword>
<accession>A0ABU4VN21</accession>